<protein>
    <submittedName>
        <fullName evidence="1">Uncharacterized protein</fullName>
    </submittedName>
</protein>
<gene>
    <name evidence="1" type="ORF">GOEFS_033_00220</name>
</gene>
<dbReference type="Proteomes" id="UP000035034">
    <property type="component" value="Unassembled WGS sequence"/>
</dbReference>
<name>H0QXB0_9ACTN</name>
<accession>H0QXB0</accession>
<dbReference type="AlphaFoldDB" id="H0QXB0"/>
<proteinExistence type="predicted"/>
<dbReference type="STRING" id="1077974.GOEFS_033_00220"/>
<evidence type="ECO:0000313" key="2">
    <source>
        <dbReference type="Proteomes" id="UP000035034"/>
    </source>
</evidence>
<evidence type="ECO:0000313" key="1">
    <source>
        <dbReference type="EMBL" id="GAB17461.1"/>
    </source>
</evidence>
<organism evidence="1 2">
    <name type="scientific">Gordonia effusa NBRC 100432</name>
    <dbReference type="NCBI Taxonomy" id="1077974"/>
    <lineage>
        <taxon>Bacteria</taxon>
        <taxon>Bacillati</taxon>
        <taxon>Actinomycetota</taxon>
        <taxon>Actinomycetes</taxon>
        <taxon>Mycobacteriales</taxon>
        <taxon>Gordoniaceae</taxon>
        <taxon>Gordonia</taxon>
    </lineage>
</organism>
<dbReference type="eggNOG" id="ENOG5031W29">
    <property type="taxonomic scope" value="Bacteria"/>
</dbReference>
<reference evidence="1 2" key="1">
    <citation type="submission" date="2011-12" db="EMBL/GenBank/DDBJ databases">
        <title>Whole genome shotgun sequence of Gordonia effusa NBRC 100432.</title>
        <authorList>
            <person name="Yoshida I."/>
            <person name="Takarada H."/>
            <person name="Hosoyama A."/>
            <person name="Tsuchikane K."/>
            <person name="Katsumata H."/>
            <person name="Yamazaki S."/>
            <person name="Fujita N."/>
        </authorList>
    </citation>
    <scope>NUCLEOTIDE SEQUENCE [LARGE SCALE GENOMIC DNA]</scope>
    <source>
        <strain evidence="1 2">NBRC 100432</strain>
    </source>
</reference>
<comment type="caution">
    <text evidence="1">The sequence shown here is derived from an EMBL/GenBank/DDBJ whole genome shotgun (WGS) entry which is preliminary data.</text>
</comment>
<keyword evidence="2" id="KW-1185">Reference proteome</keyword>
<dbReference type="EMBL" id="BAEH01000033">
    <property type="protein sequence ID" value="GAB17461.1"/>
    <property type="molecule type" value="Genomic_DNA"/>
</dbReference>
<sequence>MLPEQSAALTLGHAAPNAELDTIVEGIGSAFELNWAVPADSGRLALRRTADKKLIWIGAPAFGVGNPR</sequence>